<evidence type="ECO:0000256" key="4">
    <source>
        <dbReference type="ARBA" id="ARBA00022679"/>
    </source>
</evidence>
<dbReference type="CDD" id="cd00761">
    <property type="entry name" value="Glyco_tranf_GTA_type"/>
    <property type="match status" value="1"/>
</dbReference>
<dbReference type="AlphaFoldDB" id="A0A7W3JQL1"/>
<dbReference type="RefSeq" id="WP_167045727.1">
    <property type="nucleotide sequence ID" value="NZ_JAAOZB010000001.1"/>
</dbReference>
<keyword evidence="12" id="KW-1185">Reference proteome</keyword>
<comment type="subcellular location">
    <subcellularLocation>
        <location evidence="1">Cell membrane</location>
    </subcellularLocation>
</comment>
<comment type="pathway">
    <text evidence="7">Carotenoid biosynthesis; staphyloxanthin biosynthesis; staphyloxanthin from farnesyl diphosphate: step 4/5.</text>
</comment>
<sequence>MSHRTIGAVVIVVPVHNEEVLLAACLDSIETAISNVDIPCEVRVVLDACSDGSADIAARYAFEAMGIAANAVGVARSRGVASALSMFSRMPSDQIWIANTDADSTVPANWLTAQLDLAASGTDVVVGTVRPDFNDLDPNHQDLWLRTHFAGAPNGHVHGANLGVRASTYLAARGFSGSTEHEDVRLVESCRQVNATVTPSDAAEVVTSGRFTGRTPGGYAGYLREQSRAVHDALPYLPRVEDHC</sequence>
<comment type="similarity">
    <text evidence="8">Belongs to the glycosyltransferase 2 family. CrtQ subfamily.</text>
</comment>
<evidence type="ECO:0000256" key="3">
    <source>
        <dbReference type="ARBA" id="ARBA00022676"/>
    </source>
</evidence>
<evidence type="ECO:0000313" key="11">
    <source>
        <dbReference type="EMBL" id="MBA8817194.1"/>
    </source>
</evidence>
<evidence type="ECO:0000259" key="10">
    <source>
        <dbReference type="Pfam" id="PF00535"/>
    </source>
</evidence>
<proteinExistence type="inferred from homology"/>
<dbReference type="PANTHER" id="PTHR43646">
    <property type="entry name" value="GLYCOSYLTRANSFERASE"/>
    <property type="match status" value="1"/>
</dbReference>
<keyword evidence="2" id="KW-1003">Cell membrane</keyword>
<evidence type="ECO:0000256" key="6">
    <source>
        <dbReference type="ARBA" id="ARBA00037281"/>
    </source>
</evidence>
<comment type="caution">
    <text evidence="11">The sequence shown here is derived from an EMBL/GenBank/DDBJ whole genome shotgun (WGS) entry which is preliminary data.</text>
</comment>
<dbReference type="SUPFAM" id="SSF53448">
    <property type="entry name" value="Nucleotide-diphospho-sugar transferases"/>
    <property type="match status" value="1"/>
</dbReference>
<organism evidence="11 12">
    <name type="scientific">Microbacterium halimionae</name>
    <dbReference type="NCBI Taxonomy" id="1526413"/>
    <lineage>
        <taxon>Bacteria</taxon>
        <taxon>Bacillati</taxon>
        <taxon>Actinomycetota</taxon>
        <taxon>Actinomycetes</taxon>
        <taxon>Micrococcales</taxon>
        <taxon>Microbacteriaceae</taxon>
        <taxon>Microbacterium</taxon>
    </lineage>
</organism>
<dbReference type="Proteomes" id="UP000526083">
    <property type="component" value="Unassembled WGS sequence"/>
</dbReference>
<dbReference type="Gene3D" id="3.90.550.10">
    <property type="entry name" value="Spore Coat Polysaccharide Biosynthesis Protein SpsA, Chain A"/>
    <property type="match status" value="1"/>
</dbReference>
<dbReference type="GO" id="GO:0016757">
    <property type="term" value="F:glycosyltransferase activity"/>
    <property type="evidence" value="ECO:0007669"/>
    <property type="project" value="UniProtKB-KW"/>
</dbReference>
<protein>
    <recommendedName>
        <fullName evidence="9">4,4'-diaponeurosporenoate glycosyltransferase</fullName>
    </recommendedName>
</protein>
<reference evidence="11 12" key="1">
    <citation type="submission" date="2020-07" db="EMBL/GenBank/DDBJ databases">
        <title>Sequencing the genomes of 1000 actinobacteria strains.</title>
        <authorList>
            <person name="Klenk H.-P."/>
        </authorList>
    </citation>
    <scope>NUCLEOTIDE SEQUENCE [LARGE SCALE GENOMIC DNA]</scope>
    <source>
        <strain evidence="11 12">DSM 27576</strain>
    </source>
</reference>
<keyword evidence="3" id="KW-0328">Glycosyltransferase</keyword>
<dbReference type="PANTHER" id="PTHR43646:SF2">
    <property type="entry name" value="GLYCOSYLTRANSFERASE 2-LIKE DOMAIN-CONTAINING PROTEIN"/>
    <property type="match status" value="1"/>
</dbReference>
<feature type="domain" description="Glycosyltransferase 2-like" evidence="10">
    <location>
        <begin position="11"/>
        <end position="143"/>
    </location>
</feature>
<evidence type="ECO:0000256" key="9">
    <source>
        <dbReference type="ARBA" id="ARBA00040345"/>
    </source>
</evidence>
<dbReference type="Pfam" id="PF00535">
    <property type="entry name" value="Glycos_transf_2"/>
    <property type="match status" value="1"/>
</dbReference>
<evidence type="ECO:0000256" key="1">
    <source>
        <dbReference type="ARBA" id="ARBA00004236"/>
    </source>
</evidence>
<gene>
    <name evidence="11" type="ORF">FHX48_002292</name>
</gene>
<evidence type="ECO:0000256" key="2">
    <source>
        <dbReference type="ARBA" id="ARBA00022475"/>
    </source>
</evidence>
<name>A0A7W3JQL1_9MICO</name>
<accession>A0A7W3JQL1</accession>
<dbReference type="InterPro" id="IPR029044">
    <property type="entry name" value="Nucleotide-diphossugar_trans"/>
</dbReference>
<dbReference type="EMBL" id="JACGWY010000005">
    <property type="protein sequence ID" value="MBA8817194.1"/>
    <property type="molecule type" value="Genomic_DNA"/>
</dbReference>
<comment type="function">
    <text evidence="6">Catalyzes the glycosylation of 4,4'-diaponeurosporenoate, i.e. the esterification of glucose at the C1'' position with the carboxyl group of 4,4'-diaponeurosporenic acid, to form glycosyl-4,4'-diaponeurosporenoate. This is a step in the biosynthesis of staphyloxanthin, an orange pigment present in most staphylococci strains.</text>
</comment>
<evidence type="ECO:0000313" key="12">
    <source>
        <dbReference type="Proteomes" id="UP000526083"/>
    </source>
</evidence>
<keyword evidence="5" id="KW-0472">Membrane</keyword>
<keyword evidence="4 11" id="KW-0808">Transferase</keyword>
<dbReference type="GO" id="GO:0005886">
    <property type="term" value="C:plasma membrane"/>
    <property type="evidence" value="ECO:0007669"/>
    <property type="project" value="UniProtKB-SubCell"/>
</dbReference>
<evidence type="ECO:0000256" key="7">
    <source>
        <dbReference type="ARBA" id="ARBA00037904"/>
    </source>
</evidence>
<evidence type="ECO:0000256" key="8">
    <source>
        <dbReference type="ARBA" id="ARBA00038120"/>
    </source>
</evidence>
<evidence type="ECO:0000256" key="5">
    <source>
        <dbReference type="ARBA" id="ARBA00023136"/>
    </source>
</evidence>
<dbReference type="InterPro" id="IPR001173">
    <property type="entry name" value="Glyco_trans_2-like"/>
</dbReference>